<evidence type="ECO:0000256" key="6">
    <source>
        <dbReference type="SAM" id="Coils"/>
    </source>
</evidence>
<keyword evidence="3" id="KW-0132">Cell division</keyword>
<name>A0A654IEJ0_9MOLU</name>
<keyword evidence="4 6" id="KW-0175">Coiled coil</keyword>
<evidence type="ECO:0000313" key="7">
    <source>
        <dbReference type="EMBL" id="VZK65372.1"/>
    </source>
</evidence>
<dbReference type="Gene3D" id="6.10.250.660">
    <property type="match status" value="1"/>
</dbReference>
<keyword evidence="5" id="KW-0131">Cell cycle</keyword>
<dbReference type="GO" id="GO:0005737">
    <property type="term" value="C:cytoplasm"/>
    <property type="evidence" value="ECO:0007669"/>
    <property type="project" value="UniProtKB-SubCell"/>
</dbReference>
<evidence type="ECO:0000256" key="2">
    <source>
        <dbReference type="ARBA" id="ARBA00022490"/>
    </source>
</evidence>
<dbReference type="GO" id="GO:0051301">
    <property type="term" value="P:cell division"/>
    <property type="evidence" value="ECO:0007669"/>
    <property type="project" value="UniProtKB-KW"/>
</dbReference>
<dbReference type="InterPro" id="IPR019933">
    <property type="entry name" value="DivIVA_domain"/>
</dbReference>
<protein>
    <submittedName>
        <fullName evidence="8">Cell cycle protein GpsB</fullName>
    </submittedName>
</protein>
<evidence type="ECO:0000313" key="9">
    <source>
        <dbReference type="EMBL" id="VZR97912.1"/>
    </source>
</evidence>
<organism evidence="8">
    <name type="scientific">Mycoplasma feriruminatoris</name>
    <dbReference type="NCBI Taxonomy" id="1179777"/>
    <lineage>
        <taxon>Bacteria</taxon>
        <taxon>Bacillati</taxon>
        <taxon>Mycoplasmatota</taxon>
        <taxon>Mollicutes</taxon>
        <taxon>Mycoplasmataceae</taxon>
        <taxon>Mycoplasma</taxon>
    </lineage>
</organism>
<evidence type="ECO:0000256" key="1">
    <source>
        <dbReference type="ARBA" id="ARBA00004496"/>
    </source>
</evidence>
<gene>
    <name evidence="8" type="primary">gpsB</name>
    <name evidence="7" type="ORF">MF5292_00547</name>
    <name evidence="9" type="ORF">MF5293_00543</name>
    <name evidence="8" type="ORF">MF5294_00545</name>
</gene>
<dbReference type="EMBL" id="LR739233">
    <property type="protein sequence ID" value="VZR75515.1"/>
    <property type="molecule type" value="Genomic_DNA"/>
</dbReference>
<dbReference type="EMBL" id="LR738858">
    <property type="protein sequence ID" value="VZK65372.1"/>
    <property type="molecule type" value="Genomic_DNA"/>
</dbReference>
<evidence type="ECO:0000256" key="3">
    <source>
        <dbReference type="ARBA" id="ARBA00022618"/>
    </source>
</evidence>
<evidence type="ECO:0000256" key="5">
    <source>
        <dbReference type="ARBA" id="ARBA00023306"/>
    </source>
</evidence>
<dbReference type="NCBIfam" id="TIGR03544">
    <property type="entry name" value="DivI1A_domain"/>
    <property type="match status" value="1"/>
</dbReference>
<reference evidence="8" key="1">
    <citation type="submission" date="2019-11" db="EMBL/GenBank/DDBJ databases">
        <authorList>
            <person name="Falquet L."/>
            <person name="Falquet L."/>
        </authorList>
    </citation>
    <scope>NUCLEOTIDE SEQUENCE</scope>
    <source>
        <strain evidence="9">G1650</strain>
        <strain evidence="8">G1705</strain>
        <strain evidence="7">G5813/1+2</strain>
    </source>
</reference>
<accession>A0A654IEJ0</accession>
<keyword evidence="2" id="KW-0963">Cytoplasm</keyword>
<evidence type="ECO:0000256" key="4">
    <source>
        <dbReference type="ARBA" id="ARBA00023054"/>
    </source>
</evidence>
<dbReference type="EMBL" id="LR739234">
    <property type="protein sequence ID" value="VZR97912.1"/>
    <property type="molecule type" value="Genomic_DNA"/>
</dbReference>
<proteinExistence type="predicted"/>
<dbReference type="AlphaFoldDB" id="A0A654IEJ0"/>
<feature type="coiled-coil region" evidence="6">
    <location>
        <begin position="30"/>
        <end position="123"/>
    </location>
</feature>
<sequence length="125" mass="14904">MKKLSVNQIQNKKFNIVYKGYKVEEVNDFLDEIIKDYVCLENQITSLNDQLELANLKIAKLTTDKQQTETELDQYVKKNWKLVKDNLNDVDVIKRITRIEKNLVEYEEKLNKIDEICKLLINKLR</sequence>
<comment type="subcellular location">
    <subcellularLocation>
        <location evidence="1">Cytoplasm</location>
    </subcellularLocation>
</comment>
<dbReference type="Pfam" id="PF05103">
    <property type="entry name" value="DivIVA"/>
    <property type="match status" value="1"/>
</dbReference>
<dbReference type="InterPro" id="IPR007793">
    <property type="entry name" value="DivIVA_fam"/>
</dbReference>
<evidence type="ECO:0000313" key="8">
    <source>
        <dbReference type="EMBL" id="VZR75515.1"/>
    </source>
</evidence>